<dbReference type="GO" id="GO:0051287">
    <property type="term" value="F:NAD binding"/>
    <property type="evidence" value="ECO:0007669"/>
    <property type="project" value="UniProtKB-ARBA"/>
</dbReference>
<dbReference type="GO" id="GO:0003951">
    <property type="term" value="F:NAD+ kinase activity"/>
    <property type="evidence" value="ECO:0007669"/>
    <property type="project" value="UniProtKB-UniRule"/>
</dbReference>
<dbReference type="PANTHER" id="PTHR20275">
    <property type="entry name" value="NAD KINASE"/>
    <property type="match status" value="1"/>
</dbReference>
<gene>
    <name evidence="6" type="primary">nadK</name>
    <name evidence="7" type="ORF">GKIL_0289</name>
</gene>
<protein>
    <recommendedName>
        <fullName evidence="6">NAD kinase</fullName>
        <ecNumber evidence="6">2.7.1.23</ecNumber>
    </recommendedName>
    <alternativeName>
        <fullName evidence="6">ATP-dependent NAD kinase</fullName>
    </alternativeName>
</protein>
<dbReference type="HOGENOM" id="CLU_008831_0_1_3"/>
<keyword evidence="3 6" id="KW-0521">NADP</keyword>
<evidence type="ECO:0000313" key="7">
    <source>
        <dbReference type="EMBL" id="AGY56536.1"/>
    </source>
</evidence>
<dbReference type="STRING" id="1183438.GKIL_0289"/>
<keyword evidence="1 6" id="KW-0808">Transferase</keyword>
<evidence type="ECO:0000313" key="8">
    <source>
        <dbReference type="Proteomes" id="UP000017396"/>
    </source>
</evidence>
<sequence>MSFFDQVVIAYRGDDARSKAQAEQCEALLRRAGCQVYTGPAGPRCNPYPDFLDATDGQIDLAIVLGGDGSALAAARHLSTVDVPILAVNVGGHLGFLTQPPEVLTPPFWERLLAGDYEIEKRMMLQSQLTGAAPLPEWQPFFCLNEFCLKIAGESRLTSIILELAINGEVVDQVHGDGLLISTPTGTTSYTVAANGPIVAPSLEAITITAICPLSLSSRPVVLPATGIIEVAPLYDPDLNIKLWSDGTLAAAIHPCQTVRIEAARHPARLVILEERHSYFRTLREKLKWAGTRIQAERDPGCRIAQSSYNQNHQLDSEPPRSGSF</sequence>
<keyword evidence="6" id="KW-0547">Nucleotide-binding</keyword>
<dbReference type="GO" id="GO:0006741">
    <property type="term" value="P:NADP+ biosynthetic process"/>
    <property type="evidence" value="ECO:0007669"/>
    <property type="project" value="UniProtKB-UniRule"/>
</dbReference>
<keyword evidence="2 6" id="KW-0418">Kinase</keyword>
<dbReference type="EMBL" id="CP003587">
    <property type="protein sequence ID" value="AGY56536.1"/>
    <property type="molecule type" value="Genomic_DNA"/>
</dbReference>
<feature type="binding site" evidence="6">
    <location>
        <position position="175"/>
    </location>
    <ligand>
        <name>NAD(+)</name>
        <dbReference type="ChEBI" id="CHEBI:57540"/>
    </ligand>
</feature>
<dbReference type="GO" id="GO:0046872">
    <property type="term" value="F:metal ion binding"/>
    <property type="evidence" value="ECO:0007669"/>
    <property type="project" value="UniProtKB-UniRule"/>
</dbReference>
<dbReference type="Gene3D" id="2.60.200.30">
    <property type="entry name" value="Probable inorganic polyphosphate/atp-NAD kinase, domain 2"/>
    <property type="match status" value="1"/>
</dbReference>
<dbReference type="Proteomes" id="UP000017396">
    <property type="component" value="Chromosome"/>
</dbReference>
<dbReference type="SUPFAM" id="SSF111331">
    <property type="entry name" value="NAD kinase/diacylglycerol kinase-like"/>
    <property type="match status" value="1"/>
</dbReference>
<dbReference type="GO" id="GO:0005737">
    <property type="term" value="C:cytoplasm"/>
    <property type="evidence" value="ECO:0007669"/>
    <property type="project" value="UniProtKB-SubCell"/>
</dbReference>
<evidence type="ECO:0000256" key="1">
    <source>
        <dbReference type="ARBA" id="ARBA00022679"/>
    </source>
</evidence>
<dbReference type="Gene3D" id="3.40.50.10330">
    <property type="entry name" value="Probable inorganic polyphosphate/atp-NAD kinase, domain 1"/>
    <property type="match status" value="1"/>
</dbReference>
<keyword evidence="4 6" id="KW-0520">NAD</keyword>
<evidence type="ECO:0000256" key="6">
    <source>
        <dbReference type="HAMAP-Rule" id="MF_00361"/>
    </source>
</evidence>
<comment type="subcellular location">
    <subcellularLocation>
        <location evidence="6">Cytoplasm</location>
    </subcellularLocation>
</comment>
<dbReference type="Pfam" id="PF20143">
    <property type="entry name" value="NAD_kinase_C"/>
    <property type="match status" value="1"/>
</dbReference>
<comment type="caution">
    <text evidence="6">Lacks conserved residue(s) required for the propagation of feature annotation.</text>
</comment>
<feature type="active site" description="Proton acceptor" evidence="6">
    <location>
        <position position="68"/>
    </location>
</feature>
<dbReference type="HAMAP" id="MF_00361">
    <property type="entry name" value="NAD_kinase"/>
    <property type="match status" value="1"/>
</dbReference>
<keyword evidence="6" id="KW-0067">ATP-binding</keyword>
<dbReference type="InterPro" id="IPR017437">
    <property type="entry name" value="ATP-NAD_kinase_PpnK-typ_C"/>
</dbReference>
<comment type="catalytic activity">
    <reaction evidence="5 6">
        <text>NAD(+) + ATP = ADP + NADP(+) + H(+)</text>
        <dbReference type="Rhea" id="RHEA:18629"/>
        <dbReference type="ChEBI" id="CHEBI:15378"/>
        <dbReference type="ChEBI" id="CHEBI:30616"/>
        <dbReference type="ChEBI" id="CHEBI:57540"/>
        <dbReference type="ChEBI" id="CHEBI:58349"/>
        <dbReference type="ChEBI" id="CHEBI:456216"/>
        <dbReference type="EC" id="2.7.1.23"/>
    </reaction>
</comment>
<evidence type="ECO:0000256" key="5">
    <source>
        <dbReference type="ARBA" id="ARBA00047925"/>
    </source>
</evidence>
<proteinExistence type="inferred from homology"/>
<comment type="function">
    <text evidence="6">Involved in the regulation of the intracellular balance of NAD and NADP, and is a key enzyme in the biosynthesis of NADP. Catalyzes specifically the phosphorylation on 2'-hydroxyl of the adenosine moiety of NAD to yield NADP.</text>
</comment>
<evidence type="ECO:0000256" key="3">
    <source>
        <dbReference type="ARBA" id="ARBA00022857"/>
    </source>
</evidence>
<dbReference type="KEGG" id="glj:GKIL_0289"/>
<dbReference type="OrthoDB" id="9774737at2"/>
<dbReference type="InterPro" id="IPR002504">
    <property type="entry name" value="NADK"/>
</dbReference>
<reference evidence="7 8" key="1">
    <citation type="journal article" date="2013" name="PLoS ONE">
        <title>Cultivation and Complete Genome Sequencing of Gloeobacter kilaueensis sp. nov., from a Lava Cave in Kilauea Caldera, Hawai'i.</title>
        <authorList>
            <person name="Saw J.H."/>
            <person name="Schatz M."/>
            <person name="Brown M.V."/>
            <person name="Kunkel D.D."/>
            <person name="Foster J.S."/>
            <person name="Shick H."/>
            <person name="Christensen S."/>
            <person name="Hou S."/>
            <person name="Wan X."/>
            <person name="Donachie S.P."/>
        </authorList>
    </citation>
    <scope>NUCLEOTIDE SEQUENCE [LARGE SCALE GENOMIC DNA]</scope>
    <source>
        <strain evidence="8">JS</strain>
    </source>
</reference>
<dbReference type="Pfam" id="PF01513">
    <property type="entry name" value="NAD_kinase"/>
    <property type="match status" value="1"/>
</dbReference>
<dbReference type="EC" id="2.7.1.23" evidence="6"/>
<feature type="binding site" evidence="6">
    <location>
        <position position="177"/>
    </location>
    <ligand>
        <name>NAD(+)</name>
        <dbReference type="ChEBI" id="CHEBI:57540"/>
    </ligand>
</feature>
<name>U5QCE2_GLOK1</name>
<comment type="similarity">
    <text evidence="6">Belongs to the NAD kinase family.</text>
</comment>
<dbReference type="GO" id="GO:0019674">
    <property type="term" value="P:NAD+ metabolic process"/>
    <property type="evidence" value="ECO:0007669"/>
    <property type="project" value="InterPro"/>
</dbReference>
<evidence type="ECO:0000256" key="4">
    <source>
        <dbReference type="ARBA" id="ARBA00023027"/>
    </source>
</evidence>
<dbReference type="NCBIfam" id="NF002731">
    <property type="entry name" value="PRK02645.1"/>
    <property type="match status" value="1"/>
</dbReference>
<accession>U5QCE2</accession>
<comment type="cofactor">
    <cofactor evidence="6">
        <name>a divalent metal cation</name>
        <dbReference type="ChEBI" id="CHEBI:60240"/>
    </cofactor>
</comment>
<evidence type="ECO:0000256" key="2">
    <source>
        <dbReference type="ARBA" id="ARBA00022777"/>
    </source>
</evidence>
<dbReference type="AlphaFoldDB" id="U5QCE2"/>
<feature type="binding site" evidence="6">
    <location>
        <begin position="145"/>
        <end position="146"/>
    </location>
    <ligand>
        <name>NAD(+)</name>
        <dbReference type="ChEBI" id="CHEBI:57540"/>
    </ligand>
</feature>
<dbReference type="PANTHER" id="PTHR20275:SF0">
    <property type="entry name" value="NAD KINASE"/>
    <property type="match status" value="1"/>
</dbReference>
<dbReference type="RefSeq" id="WP_023171549.1">
    <property type="nucleotide sequence ID" value="NC_022600.1"/>
</dbReference>
<feature type="binding site" evidence="6">
    <location>
        <begin position="68"/>
        <end position="69"/>
    </location>
    <ligand>
        <name>NAD(+)</name>
        <dbReference type="ChEBI" id="CHEBI:57540"/>
    </ligand>
</feature>
<keyword evidence="8" id="KW-1185">Reference proteome</keyword>
<keyword evidence="6" id="KW-0963">Cytoplasm</keyword>
<dbReference type="GO" id="GO:0005524">
    <property type="term" value="F:ATP binding"/>
    <property type="evidence" value="ECO:0007669"/>
    <property type="project" value="UniProtKB-KW"/>
</dbReference>
<dbReference type="InterPro" id="IPR017438">
    <property type="entry name" value="ATP-NAD_kinase_N"/>
</dbReference>
<dbReference type="InterPro" id="IPR016064">
    <property type="entry name" value="NAD/diacylglycerol_kinase_sf"/>
</dbReference>
<dbReference type="PATRIC" id="fig|1183438.3.peg.291"/>
<dbReference type="eggNOG" id="COG0061">
    <property type="taxonomic scope" value="Bacteria"/>
</dbReference>
<organism evidence="7 8">
    <name type="scientific">Gloeobacter kilaueensis (strain ATCC BAA-2537 / CCAP 1431/1 / ULC 316 / JS1)</name>
    <dbReference type="NCBI Taxonomy" id="1183438"/>
    <lineage>
        <taxon>Bacteria</taxon>
        <taxon>Bacillati</taxon>
        <taxon>Cyanobacteriota</taxon>
        <taxon>Cyanophyceae</taxon>
        <taxon>Gloeobacterales</taxon>
        <taxon>Gloeobacteraceae</taxon>
        <taxon>Gloeobacter</taxon>
    </lineage>
</organism>